<dbReference type="PANTHER" id="PTHR34883:SF4">
    <property type="entry name" value="CUPREDOXIN"/>
    <property type="match status" value="1"/>
</dbReference>
<dbReference type="AlphaFoldDB" id="A0A1D2JB58"/>
<dbReference type="OMA" id="GVTWNMT"/>
<dbReference type="Proteomes" id="UP000242814">
    <property type="component" value="Unassembled WGS sequence"/>
</dbReference>
<dbReference type="PANTHER" id="PTHR34883">
    <property type="entry name" value="SERINE-RICH PROTEIN, PUTATIVE-RELATED-RELATED"/>
    <property type="match status" value="1"/>
</dbReference>
<dbReference type="VEuPathDB" id="FungiDB:PABG_04178"/>
<dbReference type="VEuPathDB" id="FungiDB:PADG_04544"/>
<dbReference type="InterPro" id="IPR052953">
    <property type="entry name" value="Ser-rich/MCO-related"/>
</dbReference>
<dbReference type="Gene3D" id="2.60.40.420">
    <property type="entry name" value="Cupredoxins - blue copper proteins"/>
    <property type="match status" value="1"/>
</dbReference>
<reference evidence="2 3" key="1">
    <citation type="submission" date="2016-06" db="EMBL/GenBank/DDBJ databases">
        <authorList>
            <person name="Kjaerup R.B."/>
            <person name="Dalgaard T.S."/>
            <person name="Juul-Madsen H.R."/>
        </authorList>
    </citation>
    <scope>NUCLEOTIDE SEQUENCE [LARGE SCALE GENOMIC DNA]</scope>
    <source>
        <strain evidence="2 3">Pb300</strain>
    </source>
</reference>
<organism evidence="2 3">
    <name type="scientific">Paracoccidioides brasiliensis</name>
    <dbReference type="NCBI Taxonomy" id="121759"/>
    <lineage>
        <taxon>Eukaryota</taxon>
        <taxon>Fungi</taxon>
        <taxon>Dikarya</taxon>
        <taxon>Ascomycota</taxon>
        <taxon>Pezizomycotina</taxon>
        <taxon>Eurotiomycetes</taxon>
        <taxon>Eurotiomycetidae</taxon>
        <taxon>Onygenales</taxon>
        <taxon>Ajellomycetaceae</taxon>
        <taxon>Paracoccidioides</taxon>
    </lineage>
</organism>
<keyword evidence="1" id="KW-0732">Signal</keyword>
<protein>
    <recommendedName>
        <fullName evidence="4">Phytocyanin domain-containing protein</fullName>
    </recommendedName>
</protein>
<proteinExistence type="predicted"/>
<accession>A0A1D2JB58</accession>
<dbReference type="CDD" id="cd00920">
    <property type="entry name" value="Cupredoxin"/>
    <property type="match status" value="1"/>
</dbReference>
<dbReference type="EMBL" id="LZYO01000220">
    <property type="protein sequence ID" value="ODH25672.1"/>
    <property type="molecule type" value="Genomic_DNA"/>
</dbReference>
<evidence type="ECO:0000256" key="1">
    <source>
        <dbReference type="SAM" id="SignalP"/>
    </source>
</evidence>
<dbReference type="SUPFAM" id="SSF49503">
    <property type="entry name" value="Cupredoxins"/>
    <property type="match status" value="1"/>
</dbReference>
<evidence type="ECO:0000313" key="3">
    <source>
        <dbReference type="Proteomes" id="UP000242814"/>
    </source>
</evidence>
<comment type="caution">
    <text evidence="2">The sequence shown here is derived from an EMBL/GenBank/DDBJ whole genome shotgun (WGS) entry which is preliminary data.</text>
</comment>
<dbReference type="InterPro" id="IPR008972">
    <property type="entry name" value="Cupredoxin"/>
</dbReference>
<gene>
    <name evidence="2" type="ORF">ACO22_05163</name>
</gene>
<feature type="signal peptide" evidence="1">
    <location>
        <begin position="1"/>
        <end position="16"/>
    </location>
</feature>
<name>A0A1D2JB58_PARBR</name>
<feature type="chain" id="PRO_5008902380" description="Phytocyanin domain-containing protein" evidence="1">
    <location>
        <begin position="17"/>
        <end position="338"/>
    </location>
</feature>
<evidence type="ECO:0000313" key="2">
    <source>
        <dbReference type="EMBL" id="ODH25672.1"/>
    </source>
</evidence>
<sequence>MARLLALTSFVAAAAATNHAGESPGLPFVLGYGSHKGVGADINIGHGGKDKGFGGHNDGFLNGGQHGNIIGGEGKGEYKIGGNGHKGQSVNVIIITTNVGGGAKQDVWNEAPMQRGKEHFITVGGEAGLIFEPDTINAAVGDMVIFNFMSQNHTVTQSTFAEPCSRMAAGIDSGFMPNPNNSVNPAPTMEFQVTTQEPVWMFCSQGKHCEQGMVFSINPTAEKSHAQFKELAMAGEGGGVSVSAGVGASAVPPSLPAETGIASSPIVSISESISASIPLATLATGNGQMGSGDACSCSCLCGMASWPEGVGLEAQGGIPGTIPVERTAAKRSPRAPYY</sequence>
<evidence type="ECO:0008006" key="4">
    <source>
        <dbReference type="Google" id="ProtNLM"/>
    </source>
</evidence>